<accession>A0A7W5C1U1</accession>
<comment type="caution">
    <text evidence="1">The sequence shown here is derived from an EMBL/GenBank/DDBJ whole genome shotgun (WGS) entry which is preliminary data.</text>
</comment>
<dbReference type="Pfam" id="PF14549">
    <property type="entry name" value="P22_Cro"/>
    <property type="match status" value="1"/>
</dbReference>
<proteinExistence type="predicted"/>
<evidence type="ECO:0008006" key="3">
    <source>
        <dbReference type="Google" id="ProtNLM"/>
    </source>
</evidence>
<dbReference type="RefSeq" id="WP_183389154.1">
    <property type="nucleotide sequence ID" value="NZ_JACHXM010000027.1"/>
</dbReference>
<name>A0A7W5C1U1_9GAMM</name>
<protein>
    <recommendedName>
        <fullName evidence="3">Cro/Cl family transcriptional regulator</fullName>
    </recommendedName>
</protein>
<gene>
    <name evidence="1" type="ORF">FHR96_003696</name>
</gene>
<dbReference type="InterPro" id="IPR010982">
    <property type="entry name" value="Lambda_DNA-bd_dom_sf"/>
</dbReference>
<evidence type="ECO:0000313" key="2">
    <source>
        <dbReference type="Proteomes" id="UP000525987"/>
    </source>
</evidence>
<dbReference type="AlphaFoldDB" id="A0A7W5C1U1"/>
<dbReference type="EMBL" id="JACHXM010000027">
    <property type="protein sequence ID" value="MBB3142794.1"/>
    <property type="molecule type" value="Genomic_DNA"/>
</dbReference>
<dbReference type="SUPFAM" id="SSF47413">
    <property type="entry name" value="lambda repressor-like DNA-binding domains"/>
    <property type="match status" value="1"/>
</dbReference>
<sequence>MKKSDVIAHFGSVSATAEALGITTQAVSLWADTVPMGRQWQIENITGGALRADTSKVKPLVANTQRV</sequence>
<keyword evidence="2" id="KW-1185">Reference proteome</keyword>
<organism evidence="1 2">
    <name type="scientific">Halomonas organivorans</name>
    <dbReference type="NCBI Taxonomy" id="257772"/>
    <lineage>
        <taxon>Bacteria</taxon>
        <taxon>Pseudomonadati</taxon>
        <taxon>Pseudomonadota</taxon>
        <taxon>Gammaproteobacteria</taxon>
        <taxon>Oceanospirillales</taxon>
        <taxon>Halomonadaceae</taxon>
        <taxon>Halomonas</taxon>
    </lineage>
</organism>
<reference evidence="1 2" key="1">
    <citation type="submission" date="2020-08" db="EMBL/GenBank/DDBJ databases">
        <title>Genomic Encyclopedia of Type Strains, Phase III (KMG-III): the genomes of soil and plant-associated and newly described type strains.</title>
        <authorList>
            <person name="Whitman W."/>
        </authorList>
    </citation>
    <scope>NUCLEOTIDE SEQUENCE [LARGE SCALE GENOMIC DNA]</scope>
    <source>
        <strain evidence="1 2">CECT 5995</strain>
    </source>
</reference>
<dbReference type="Proteomes" id="UP000525987">
    <property type="component" value="Unassembled WGS sequence"/>
</dbReference>
<dbReference type="Gene3D" id="1.10.260.40">
    <property type="entry name" value="lambda repressor-like DNA-binding domains"/>
    <property type="match status" value="1"/>
</dbReference>
<evidence type="ECO:0000313" key="1">
    <source>
        <dbReference type="EMBL" id="MBB3142794.1"/>
    </source>
</evidence>
<dbReference type="GO" id="GO:0003677">
    <property type="term" value="F:DNA binding"/>
    <property type="evidence" value="ECO:0007669"/>
    <property type="project" value="InterPro"/>
</dbReference>